<feature type="transmembrane region" description="Helical" evidence="7">
    <location>
        <begin position="659"/>
        <end position="681"/>
    </location>
</feature>
<feature type="transmembrane region" description="Helical" evidence="7">
    <location>
        <begin position="701"/>
        <end position="728"/>
    </location>
</feature>
<dbReference type="PROSITE" id="PS50156">
    <property type="entry name" value="SSD"/>
    <property type="match status" value="1"/>
</dbReference>
<gene>
    <name evidence="9" type="ORF">OIK44_15325</name>
</gene>
<evidence type="ECO:0000313" key="9">
    <source>
        <dbReference type="EMBL" id="MDC8758951.1"/>
    </source>
</evidence>
<feature type="transmembrane region" description="Helical" evidence="7">
    <location>
        <begin position="608"/>
        <end position="626"/>
    </location>
</feature>
<evidence type="ECO:0000313" key="10">
    <source>
        <dbReference type="Proteomes" id="UP001221208"/>
    </source>
</evidence>
<reference evidence="9 10" key="1">
    <citation type="submission" date="2022-10" db="EMBL/GenBank/DDBJ databases">
        <title>Janthinobacterium sp. hw3 Genome sequencing.</title>
        <authorList>
            <person name="Park S."/>
        </authorList>
    </citation>
    <scope>NUCLEOTIDE SEQUENCE [LARGE SCALE GENOMIC DNA]</scope>
    <source>
        <strain evidence="10">hw3</strain>
    </source>
</reference>
<dbReference type="Proteomes" id="UP001221208">
    <property type="component" value="Unassembled WGS sequence"/>
</dbReference>
<dbReference type="InterPro" id="IPR050545">
    <property type="entry name" value="Mycobact_MmpL"/>
</dbReference>
<organism evidence="9 10">
    <name type="scientific">Janthinobacterium fluminis</name>
    <dbReference type="NCBI Taxonomy" id="2987524"/>
    <lineage>
        <taxon>Bacteria</taxon>
        <taxon>Pseudomonadati</taxon>
        <taxon>Pseudomonadota</taxon>
        <taxon>Betaproteobacteria</taxon>
        <taxon>Burkholderiales</taxon>
        <taxon>Oxalobacteraceae</taxon>
        <taxon>Janthinobacterium</taxon>
    </lineage>
</organism>
<evidence type="ECO:0000256" key="3">
    <source>
        <dbReference type="ARBA" id="ARBA00022475"/>
    </source>
</evidence>
<keyword evidence="5 7" id="KW-1133">Transmembrane helix</keyword>
<dbReference type="InterPro" id="IPR004869">
    <property type="entry name" value="MMPL_dom"/>
</dbReference>
<feature type="transmembrane region" description="Helical" evidence="7">
    <location>
        <begin position="284"/>
        <end position="305"/>
    </location>
</feature>
<proteinExistence type="inferred from homology"/>
<accession>A0ABT5K4C4</accession>
<dbReference type="SUPFAM" id="SSF82866">
    <property type="entry name" value="Multidrug efflux transporter AcrB transmembrane domain"/>
    <property type="match status" value="2"/>
</dbReference>
<dbReference type="Pfam" id="PF03176">
    <property type="entry name" value="MMPL"/>
    <property type="match status" value="2"/>
</dbReference>
<comment type="subcellular location">
    <subcellularLocation>
        <location evidence="1">Cell membrane</location>
        <topology evidence="1">Multi-pass membrane protein</topology>
    </subcellularLocation>
</comment>
<evidence type="ECO:0000256" key="4">
    <source>
        <dbReference type="ARBA" id="ARBA00022692"/>
    </source>
</evidence>
<feature type="transmembrane region" description="Helical" evidence="7">
    <location>
        <begin position="734"/>
        <end position="759"/>
    </location>
</feature>
<keyword evidence="6 7" id="KW-0472">Membrane</keyword>
<feature type="transmembrane region" description="Helical" evidence="7">
    <location>
        <begin position="249"/>
        <end position="272"/>
    </location>
</feature>
<feature type="transmembrane region" description="Helical" evidence="7">
    <location>
        <begin position="224"/>
        <end position="242"/>
    </location>
</feature>
<feature type="transmembrane region" description="Helical" evidence="7">
    <location>
        <begin position="312"/>
        <end position="330"/>
    </location>
</feature>
<keyword evidence="4 7" id="KW-0812">Transmembrane</keyword>
<dbReference type="PANTHER" id="PTHR33406:SF6">
    <property type="entry name" value="MEMBRANE PROTEIN YDGH-RELATED"/>
    <property type="match status" value="1"/>
</dbReference>
<evidence type="ECO:0000256" key="2">
    <source>
        <dbReference type="ARBA" id="ARBA00010157"/>
    </source>
</evidence>
<evidence type="ECO:0000256" key="6">
    <source>
        <dbReference type="ARBA" id="ARBA00023136"/>
    </source>
</evidence>
<comment type="similarity">
    <text evidence="2">Belongs to the resistance-nodulation-cell division (RND) (TC 2.A.6) family. MmpL subfamily.</text>
</comment>
<keyword evidence="10" id="KW-1185">Reference proteome</keyword>
<evidence type="ECO:0000256" key="5">
    <source>
        <dbReference type="ARBA" id="ARBA00022989"/>
    </source>
</evidence>
<dbReference type="EMBL" id="JAQQXR010000005">
    <property type="protein sequence ID" value="MDC8758951.1"/>
    <property type="molecule type" value="Genomic_DNA"/>
</dbReference>
<dbReference type="PANTHER" id="PTHR33406">
    <property type="entry name" value="MEMBRANE PROTEIN MJ1562-RELATED"/>
    <property type="match status" value="1"/>
</dbReference>
<evidence type="ECO:0000256" key="7">
    <source>
        <dbReference type="SAM" id="Phobius"/>
    </source>
</evidence>
<protein>
    <submittedName>
        <fullName evidence="9">MMPL family transporter</fullName>
    </submittedName>
</protein>
<feature type="domain" description="SSD" evidence="8">
    <location>
        <begin position="250"/>
        <end position="375"/>
    </location>
</feature>
<comment type="caution">
    <text evidence="9">The sequence shown here is derived from an EMBL/GenBank/DDBJ whole genome shotgun (WGS) entry which is preliminary data.</text>
</comment>
<evidence type="ECO:0000256" key="1">
    <source>
        <dbReference type="ARBA" id="ARBA00004651"/>
    </source>
</evidence>
<evidence type="ECO:0000259" key="8">
    <source>
        <dbReference type="PROSITE" id="PS50156"/>
    </source>
</evidence>
<name>A0ABT5K4C4_9BURK</name>
<sequence length="790" mass="85664">MIQTMLQAYAKRVVAWRWAILLLSVLLVGGAVSQAGKVQFSSDYRDFFSADDPGLQAYESLRSAYSRDNTVLVAFAPKNKDVFTPATLGLIEQFTSDAWRLPYTRRVDSLSNFQYTRADGDDLTVKNLVSGAKDLNPEQLAAIKRIALAEPFLVDKLVSSTGAVSGVSISFLLPQLSDEETGKAVAALRAKLAEYRSAHPDIAIHATGDLLLDYAFEEQSQNDIMTLVPLMYLCIFVVMFCVTRRVAGILGTLLVLTFSVLAAVGIAGFAGIKFSAVSVSAPTVIMTVAVSSCIHVVLAVLNGMAQGQSKHAAIAGAMGATMPILFFVSATDVLGFLSMRLSSVPPIVDFGTIVAAGTAASFLFASTFLPALLAVLPLKVRPAEARRGANFGQLAVGLIKYRRLTLAAVSALALLGSYGLMQNRYEDNFVNYFSTSVPFRVDSDFIEGNLSGVHEILYSVPAKGAGGIAELEYQNALERFTAWMRAQPEVYSVASISDVVKRVNRSMHGDDPAYYRVPDDAKELAQYLLLFELSLPAGLELNDQIRVDRSATKMSVMMRNMPTASLLAFEQRSADWLQKNAPAYMATRGTGPSILFSRIGEVNVEGMMQGYVLQLLLISLAVAVFLRSFKFGVLSLIPNVLPSILAFGAWGFFVGQIGMSVSIVAVMTYGIIVDDTIHTIFKYVHARKQLRLGADEAVEYVYAQIGPSIFSTTLTLMAGFAVLAFSHFDLNKDLGLMSVMTIGIAATCDFLIMPALFSLTGRWGRDSKYAQHPPAVRAAETRETTLISET</sequence>
<dbReference type="RefSeq" id="WP_273671833.1">
    <property type="nucleotide sequence ID" value="NZ_JAQQXR010000005.1"/>
</dbReference>
<dbReference type="InterPro" id="IPR000731">
    <property type="entry name" value="SSD"/>
</dbReference>
<dbReference type="Gene3D" id="1.20.1640.10">
    <property type="entry name" value="Multidrug efflux transporter AcrB transmembrane domain"/>
    <property type="match status" value="2"/>
</dbReference>
<keyword evidence="3" id="KW-1003">Cell membrane</keyword>
<feature type="transmembrane region" description="Helical" evidence="7">
    <location>
        <begin position="350"/>
        <end position="378"/>
    </location>
</feature>